<dbReference type="InterPro" id="IPR001007">
    <property type="entry name" value="VWF_dom"/>
</dbReference>
<evidence type="ECO:0000313" key="2">
    <source>
        <dbReference type="EMBL" id="KAJ1178814.1"/>
    </source>
</evidence>
<organism evidence="2 3">
    <name type="scientific">Pleurodeles waltl</name>
    <name type="common">Iberian ribbed newt</name>
    <dbReference type="NCBI Taxonomy" id="8319"/>
    <lineage>
        <taxon>Eukaryota</taxon>
        <taxon>Metazoa</taxon>
        <taxon>Chordata</taxon>
        <taxon>Craniata</taxon>
        <taxon>Vertebrata</taxon>
        <taxon>Euteleostomi</taxon>
        <taxon>Amphibia</taxon>
        <taxon>Batrachia</taxon>
        <taxon>Caudata</taxon>
        <taxon>Salamandroidea</taxon>
        <taxon>Salamandridae</taxon>
        <taxon>Pleurodelinae</taxon>
        <taxon>Pleurodeles</taxon>
    </lineage>
</organism>
<dbReference type="EMBL" id="JANPWB010000006">
    <property type="protein sequence ID" value="KAJ1178814.1"/>
    <property type="molecule type" value="Genomic_DNA"/>
</dbReference>
<dbReference type="PROSITE" id="PS50184">
    <property type="entry name" value="VWFC_2"/>
    <property type="match status" value="2"/>
</dbReference>
<feature type="domain" description="VWFC" evidence="1">
    <location>
        <begin position="149"/>
        <end position="218"/>
    </location>
</feature>
<dbReference type="AlphaFoldDB" id="A0AAV7TRH6"/>
<evidence type="ECO:0000259" key="1">
    <source>
        <dbReference type="PROSITE" id="PS50184"/>
    </source>
</evidence>
<keyword evidence="3" id="KW-1185">Reference proteome</keyword>
<dbReference type="Proteomes" id="UP001066276">
    <property type="component" value="Chromosome 3_2"/>
</dbReference>
<sequence>MVKVEGEGCSPTTQFDCSDGSKSVRVYDSSGCCYQYKCPECIGPDALPKKLGENWTIGCYICSCTAQNMGTVVCRRRDCPHIEPPACSPERELVQVVDRDNVCCTKPQCLCKPQGCSSAVTTCPQGFELTCGKMDENQCCPVYTCTRKAVCIVDDIEYQPGVFVYTASEACSMCHCSWEPDRGTKMHSVVCEPIKCNTDCPQGYVYNILPLKCCGTCLQVDCILKTEFNTTSVIKPGDTWFPNGMNCSFYTCSRINSKPVLNLVKKNCPVVTARRCIMGSESNMDCCSKCDQALCKLKTKIITFDNYTADSIVAIGYCELQTNTDIGRPTTTTAKPACNCCEVTQRSIMTVQLTSLNGQISFHTFYHVDKCGCSSCDEELIP</sequence>
<protein>
    <recommendedName>
        <fullName evidence="1">VWFC domain-containing protein</fullName>
    </recommendedName>
</protein>
<proteinExistence type="predicted"/>
<comment type="caution">
    <text evidence="2">The sequence shown here is derived from an EMBL/GenBank/DDBJ whole genome shotgun (WGS) entry which is preliminary data.</text>
</comment>
<reference evidence="2" key="1">
    <citation type="journal article" date="2022" name="bioRxiv">
        <title>Sequencing and chromosome-scale assembly of the giantPleurodeles waltlgenome.</title>
        <authorList>
            <person name="Brown T."/>
            <person name="Elewa A."/>
            <person name="Iarovenko S."/>
            <person name="Subramanian E."/>
            <person name="Araus A.J."/>
            <person name="Petzold A."/>
            <person name="Susuki M."/>
            <person name="Suzuki K.-i.T."/>
            <person name="Hayashi T."/>
            <person name="Toyoda A."/>
            <person name="Oliveira C."/>
            <person name="Osipova E."/>
            <person name="Leigh N.D."/>
            <person name="Simon A."/>
            <person name="Yun M.H."/>
        </authorList>
    </citation>
    <scope>NUCLEOTIDE SEQUENCE</scope>
    <source>
        <strain evidence="2">20211129_DDA</strain>
        <tissue evidence="2">Liver</tissue>
    </source>
</reference>
<gene>
    <name evidence="2" type="ORF">NDU88_004056</name>
</gene>
<feature type="domain" description="VWFC" evidence="1">
    <location>
        <begin position="39"/>
        <end position="110"/>
    </location>
</feature>
<accession>A0AAV7TRH6</accession>
<dbReference type="SMART" id="SM00214">
    <property type="entry name" value="VWC"/>
    <property type="match status" value="2"/>
</dbReference>
<name>A0AAV7TRH6_PLEWA</name>
<evidence type="ECO:0000313" key="3">
    <source>
        <dbReference type="Proteomes" id="UP001066276"/>
    </source>
</evidence>
<dbReference type="PROSITE" id="PS01208">
    <property type="entry name" value="VWFC_1"/>
    <property type="match status" value="1"/>
</dbReference>